<keyword evidence="1" id="KW-0472">Membrane</keyword>
<organism evidence="2 3">
    <name type="scientific">Bacillus carboniphilus</name>
    <dbReference type="NCBI Taxonomy" id="86663"/>
    <lineage>
        <taxon>Bacteria</taxon>
        <taxon>Bacillati</taxon>
        <taxon>Bacillota</taxon>
        <taxon>Bacilli</taxon>
        <taxon>Bacillales</taxon>
        <taxon>Bacillaceae</taxon>
        <taxon>Bacillus</taxon>
    </lineage>
</organism>
<keyword evidence="1" id="KW-0812">Transmembrane</keyword>
<evidence type="ECO:0000313" key="2">
    <source>
        <dbReference type="EMBL" id="GAA0332017.1"/>
    </source>
</evidence>
<dbReference type="EMBL" id="BAAADJ010000022">
    <property type="protein sequence ID" value="GAA0332017.1"/>
    <property type="molecule type" value="Genomic_DNA"/>
</dbReference>
<dbReference type="Proteomes" id="UP001500782">
    <property type="component" value="Unassembled WGS sequence"/>
</dbReference>
<gene>
    <name evidence="2" type="primary">swrB</name>
    <name evidence="2" type="ORF">GCM10008967_23320</name>
</gene>
<keyword evidence="1" id="KW-1133">Transmembrane helix</keyword>
<sequence>MAFFLAISILLNILCIFAIVVLFLRQNRLQEVERKQEQTLREMEDLFSSFIYEMKDENEKLHALLQHPSNQMNEKDQPVIKTQSVEIVRGTEEDLPEKETSHPVEPTVKTGVQHHLAKRAYGEKSKMQDSEELPPWLTLDEEVQKEDVEATPKTVQEQIVELWNEGKSIEAIAKKVDKGKTEVELTLKFYGIR</sequence>
<evidence type="ECO:0000313" key="3">
    <source>
        <dbReference type="Proteomes" id="UP001500782"/>
    </source>
</evidence>
<protein>
    <submittedName>
        <fullName evidence="2">Swarming motility protein SwrB</fullName>
    </submittedName>
</protein>
<comment type="caution">
    <text evidence="2">The sequence shown here is derived from an EMBL/GenBank/DDBJ whole genome shotgun (WGS) entry which is preliminary data.</text>
</comment>
<feature type="transmembrane region" description="Helical" evidence="1">
    <location>
        <begin position="6"/>
        <end position="24"/>
    </location>
</feature>
<keyword evidence="3" id="KW-1185">Reference proteome</keyword>
<reference evidence="2 3" key="1">
    <citation type="journal article" date="2019" name="Int. J. Syst. Evol. Microbiol.">
        <title>The Global Catalogue of Microorganisms (GCM) 10K type strain sequencing project: providing services to taxonomists for standard genome sequencing and annotation.</title>
        <authorList>
            <consortium name="The Broad Institute Genomics Platform"/>
            <consortium name="The Broad Institute Genome Sequencing Center for Infectious Disease"/>
            <person name="Wu L."/>
            <person name="Ma J."/>
        </authorList>
    </citation>
    <scope>NUCLEOTIDE SEQUENCE [LARGE SCALE GENOMIC DNA]</scope>
    <source>
        <strain evidence="2 3">JCM 9731</strain>
    </source>
</reference>
<name>A0ABN0WBT5_9BACI</name>
<evidence type="ECO:0000256" key="1">
    <source>
        <dbReference type="SAM" id="Phobius"/>
    </source>
</evidence>
<dbReference type="RefSeq" id="WP_343799253.1">
    <property type="nucleotide sequence ID" value="NZ_BAAADJ010000022.1"/>
</dbReference>
<accession>A0ABN0WBT5</accession>
<proteinExistence type="predicted"/>